<accession>A0A645EP28</accession>
<name>A0A645EP28_9ZZZZ</name>
<evidence type="ECO:0000313" key="3">
    <source>
        <dbReference type="EMBL" id="MPN03768.1"/>
    </source>
</evidence>
<dbReference type="InterPro" id="IPR052023">
    <property type="entry name" value="Histidine_kinase_KdpD"/>
</dbReference>
<evidence type="ECO:0000256" key="1">
    <source>
        <dbReference type="ARBA" id="ARBA00022553"/>
    </source>
</evidence>
<dbReference type="Gene3D" id="3.30.565.10">
    <property type="entry name" value="Histidine kinase-like ATPase, C-terminal domain"/>
    <property type="match status" value="1"/>
</dbReference>
<dbReference type="InterPro" id="IPR005467">
    <property type="entry name" value="His_kinase_dom"/>
</dbReference>
<evidence type="ECO:0000259" key="2">
    <source>
        <dbReference type="PROSITE" id="PS50109"/>
    </source>
</evidence>
<comment type="caution">
    <text evidence="3">The sequence shown here is derived from an EMBL/GenBank/DDBJ whole genome shotgun (WGS) entry which is preliminary data.</text>
</comment>
<dbReference type="Pfam" id="PF02518">
    <property type="entry name" value="HATPase_c"/>
    <property type="match status" value="1"/>
</dbReference>
<dbReference type="InterPro" id="IPR003661">
    <property type="entry name" value="HisK_dim/P_dom"/>
</dbReference>
<dbReference type="InterPro" id="IPR004358">
    <property type="entry name" value="Sig_transdc_His_kin-like_C"/>
</dbReference>
<proteinExistence type="predicted"/>
<dbReference type="SUPFAM" id="SSF55874">
    <property type="entry name" value="ATPase domain of HSP90 chaperone/DNA topoisomerase II/histidine kinase"/>
    <property type="match status" value="1"/>
</dbReference>
<dbReference type="InterPro" id="IPR003594">
    <property type="entry name" value="HATPase_dom"/>
</dbReference>
<dbReference type="InterPro" id="IPR036097">
    <property type="entry name" value="HisK_dim/P_sf"/>
</dbReference>
<dbReference type="GO" id="GO:0005886">
    <property type="term" value="C:plasma membrane"/>
    <property type="evidence" value="ECO:0007669"/>
    <property type="project" value="TreeGrafter"/>
</dbReference>
<dbReference type="InterPro" id="IPR036890">
    <property type="entry name" value="HATPase_C_sf"/>
</dbReference>
<feature type="domain" description="Histidine kinase" evidence="2">
    <location>
        <begin position="15"/>
        <end position="232"/>
    </location>
</feature>
<dbReference type="AlphaFoldDB" id="A0A645EP28"/>
<gene>
    <name evidence="3" type="primary">kdpD_33</name>
    <name evidence="3" type="ORF">SDC9_151002</name>
</gene>
<reference evidence="3" key="1">
    <citation type="submission" date="2019-08" db="EMBL/GenBank/DDBJ databases">
        <authorList>
            <person name="Kucharzyk K."/>
            <person name="Murdoch R.W."/>
            <person name="Higgins S."/>
            <person name="Loffler F."/>
        </authorList>
    </citation>
    <scope>NUCLEOTIDE SEQUENCE</scope>
</reference>
<keyword evidence="3" id="KW-0808">Transferase</keyword>
<sequence length="248" mass="28062">MTAQQEQLRANLLRSISHDLRTPLTSISGNADFLMQQSIELSEEQRREFYRDIYEDAMWLNTMVENLLFITRIENDTMQLNLQPELLQEVIEEALTTLQRRVGHHRIVTNLGDEMLMARMESRLIIQVILNLLDNAFKYTPIDSCIELGIRREGSMIIVSVADDGPGIDDNTKSKLFDLFHTGPRSSADGRRGLGLGLALCKAIIHAHGGQIQVHDREPHGTLFEFSLPAEEVILRGEENSDLGGGRR</sequence>
<dbReference type="Pfam" id="PF00512">
    <property type="entry name" value="HisKA"/>
    <property type="match status" value="1"/>
</dbReference>
<dbReference type="Gene3D" id="1.10.287.130">
    <property type="match status" value="1"/>
</dbReference>
<dbReference type="PROSITE" id="PS50109">
    <property type="entry name" value="HIS_KIN"/>
    <property type="match status" value="1"/>
</dbReference>
<dbReference type="SMART" id="SM00387">
    <property type="entry name" value="HATPase_c"/>
    <property type="match status" value="1"/>
</dbReference>
<keyword evidence="1" id="KW-0597">Phosphoprotein</keyword>
<dbReference type="PRINTS" id="PR00344">
    <property type="entry name" value="BCTRLSENSOR"/>
</dbReference>
<dbReference type="CDD" id="cd00082">
    <property type="entry name" value="HisKA"/>
    <property type="match status" value="1"/>
</dbReference>
<dbReference type="CDD" id="cd00075">
    <property type="entry name" value="HATPase"/>
    <property type="match status" value="1"/>
</dbReference>
<dbReference type="EMBL" id="VSSQ01049689">
    <property type="protein sequence ID" value="MPN03768.1"/>
    <property type="molecule type" value="Genomic_DNA"/>
</dbReference>
<dbReference type="PANTHER" id="PTHR45569:SF1">
    <property type="entry name" value="SENSOR PROTEIN KDPD"/>
    <property type="match status" value="1"/>
</dbReference>
<dbReference type="SMART" id="SM00388">
    <property type="entry name" value="HisKA"/>
    <property type="match status" value="1"/>
</dbReference>
<dbReference type="SUPFAM" id="SSF47384">
    <property type="entry name" value="Homodimeric domain of signal transducing histidine kinase"/>
    <property type="match status" value="1"/>
</dbReference>
<dbReference type="PANTHER" id="PTHR45569">
    <property type="entry name" value="SENSOR PROTEIN KDPD"/>
    <property type="match status" value="1"/>
</dbReference>
<dbReference type="GO" id="GO:0000155">
    <property type="term" value="F:phosphorelay sensor kinase activity"/>
    <property type="evidence" value="ECO:0007669"/>
    <property type="project" value="InterPro"/>
</dbReference>
<dbReference type="EC" id="2.7.13.3" evidence="3"/>
<organism evidence="3">
    <name type="scientific">bioreactor metagenome</name>
    <dbReference type="NCBI Taxonomy" id="1076179"/>
    <lineage>
        <taxon>unclassified sequences</taxon>
        <taxon>metagenomes</taxon>
        <taxon>ecological metagenomes</taxon>
    </lineage>
</organism>
<protein>
    <submittedName>
        <fullName evidence="3">Sensor protein KdpD</fullName>
        <ecNumber evidence="3">2.7.13.3</ecNumber>
    </submittedName>
</protein>